<keyword evidence="7" id="KW-1185">Reference proteome</keyword>
<dbReference type="AlphaFoldDB" id="A0A7M7PKM6"/>
<reference evidence="6" key="2">
    <citation type="submission" date="2021-01" db="UniProtKB">
        <authorList>
            <consortium name="EnsemblMetazoa"/>
        </authorList>
    </citation>
    <scope>IDENTIFICATION</scope>
</reference>
<evidence type="ECO:0000313" key="6">
    <source>
        <dbReference type="EnsemblMetazoa" id="XP_030852635"/>
    </source>
</evidence>
<reference evidence="7" key="1">
    <citation type="submission" date="2015-02" db="EMBL/GenBank/DDBJ databases">
        <title>Genome sequencing for Strongylocentrotus purpuratus.</title>
        <authorList>
            <person name="Murali S."/>
            <person name="Liu Y."/>
            <person name="Vee V."/>
            <person name="English A."/>
            <person name="Wang M."/>
            <person name="Skinner E."/>
            <person name="Han Y."/>
            <person name="Muzny D.M."/>
            <person name="Worley K.C."/>
            <person name="Gibbs R.A."/>
        </authorList>
    </citation>
    <scope>NUCLEOTIDE SEQUENCE</scope>
</reference>
<evidence type="ECO:0000256" key="4">
    <source>
        <dbReference type="ARBA" id="ARBA00023034"/>
    </source>
</evidence>
<protein>
    <submittedName>
        <fullName evidence="6">Uncharacterized protein</fullName>
    </submittedName>
</protein>
<dbReference type="PANTHER" id="PTHR15905:SF1">
    <property type="entry name" value="GOLGI-ASSOCIATED KINASE 1B"/>
    <property type="match status" value="1"/>
</dbReference>
<dbReference type="GO" id="GO:0005794">
    <property type="term" value="C:Golgi apparatus"/>
    <property type="evidence" value="ECO:0007669"/>
    <property type="project" value="UniProtKB-SubCell"/>
</dbReference>
<dbReference type="GeneID" id="115917892"/>
<dbReference type="OMA" id="PLMLYEP"/>
<sequence length="597" mass="68497">MCRLVLRLIDVHHCSWRRCVTVFSVLLVVNTAFHWTLVDDVHSRSGQPGKRSAISMSRDGGGLPFRDRVISINKWYDDLKGGKLDSKGIDFDDDHETKDDANRKGDDMDTLITYITRKPSNRRPLGDVHLYTNTNFAESHPTQTKLQRIREDKLGNRRLVSASIDNTRNESEIVRKVEISRKEIDSMRERVQTRRREIRNKSMTESVENKLLFLRNSKIKLRTAPTKSSNSNKDRVVKLIQTIEASTDRKVIEVYSNEKIRFYSQPSWLYSSDLDAMNFLAGSWVLGRRLARHFEVHVPLSVNRLVLVSNDEIERLVDNYERKGEKADTEMECHQSLRTLACQAAWCSIDLSLVVAFHLDRVIGLNVTPPTVGRELPLGTRHPPALQHVSRSNETQGSKFVLDVDLPVRVVALIVTSSRKLHSGPAAGRGAGEHYRFMTRKATEGQLEVSSDLSEKLFIFCYLLKISNCSTDIWTGYFNSLLLPHRSNHLNESLTGYCDTNITSPIKVFQSSIIPDRIDSVMLKKFKRISSENMDLLQAGRIRQRLLQSIFLDRIFWAEAGGRHGIEIILDIIDGRVKELFEWLSRFSNARKKRRKI</sequence>
<keyword evidence="5" id="KW-0472">Membrane</keyword>
<evidence type="ECO:0000256" key="3">
    <source>
        <dbReference type="ARBA" id="ARBA00007691"/>
    </source>
</evidence>
<organism evidence="6 7">
    <name type="scientific">Strongylocentrotus purpuratus</name>
    <name type="common">Purple sea urchin</name>
    <dbReference type="NCBI Taxonomy" id="7668"/>
    <lineage>
        <taxon>Eukaryota</taxon>
        <taxon>Metazoa</taxon>
        <taxon>Echinodermata</taxon>
        <taxon>Eleutherozoa</taxon>
        <taxon>Echinozoa</taxon>
        <taxon>Echinoidea</taxon>
        <taxon>Euechinoidea</taxon>
        <taxon>Echinacea</taxon>
        <taxon>Camarodonta</taxon>
        <taxon>Echinidea</taxon>
        <taxon>Strongylocentrotidae</taxon>
        <taxon>Strongylocentrotus</taxon>
    </lineage>
</organism>
<evidence type="ECO:0000256" key="5">
    <source>
        <dbReference type="ARBA" id="ARBA00023136"/>
    </source>
</evidence>
<evidence type="ECO:0000256" key="1">
    <source>
        <dbReference type="ARBA" id="ARBA00004308"/>
    </source>
</evidence>
<comment type="subcellular location">
    <subcellularLocation>
        <location evidence="1">Endomembrane system</location>
    </subcellularLocation>
    <subcellularLocation>
        <location evidence="2">Golgi apparatus</location>
    </subcellularLocation>
</comment>
<dbReference type="RefSeq" id="XP_030852635.1">
    <property type="nucleotide sequence ID" value="XM_030996775.1"/>
</dbReference>
<dbReference type="EnsemblMetazoa" id="XM_030996775">
    <property type="protein sequence ID" value="XP_030852635"/>
    <property type="gene ID" value="LOC115917892"/>
</dbReference>
<proteinExistence type="inferred from homology"/>
<accession>A0A7M7PKM6</accession>
<dbReference type="KEGG" id="spu:115917892"/>
<dbReference type="Pfam" id="PF15051">
    <property type="entry name" value="FAM198"/>
    <property type="match status" value="2"/>
</dbReference>
<dbReference type="OrthoDB" id="10011371at2759"/>
<dbReference type="InterPro" id="IPR029207">
    <property type="entry name" value="FAM198"/>
</dbReference>
<dbReference type="FunCoup" id="A0A7M7PKM6">
    <property type="interactions" value="504"/>
</dbReference>
<keyword evidence="4" id="KW-0333">Golgi apparatus</keyword>
<dbReference type="InParanoid" id="A0A7M7PKM6"/>
<evidence type="ECO:0000313" key="7">
    <source>
        <dbReference type="Proteomes" id="UP000007110"/>
    </source>
</evidence>
<dbReference type="Proteomes" id="UP000007110">
    <property type="component" value="Unassembled WGS sequence"/>
</dbReference>
<evidence type="ECO:0000256" key="2">
    <source>
        <dbReference type="ARBA" id="ARBA00004555"/>
    </source>
</evidence>
<name>A0A7M7PKM6_STRPU</name>
<comment type="similarity">
    <text evidence="3">Belongs to the GASK family.</text>
</comment>
<dbReference type="PANTHER" id="PTHR15905">
    <property type="entry name" value="GOLGI-ASSOCIATED KINASE 1B-RELATED"/>
    <property type="match status" value="1"/>
</dbReference>